<organism evidence="4 5">
    <name type="scientific">Pseudaestuariivita atlantica</name>
    <dbReference type="NCBI Taxonomy" id="1317121"/>
    <lineage>
        <taxon>Bacteria</taxon>
        <taxon>Pseudomonadati</taxon>
        <taxon>Pseudomonadota</taxon>
        <taxon>Alphaproteobacteria</taxon>
        <taxon>Rhodobacterales</taxon>
        <taxon>Paracoccaceae</taxon>
        <taxon>Pseudaestuariivita</taxon>
    </lineage>
</organism>
<dbReference type="InterPro" id="IPR052894">
    <property type="entry name" value="AsmA-related"/>
</dbReference>
<evidence type="ECO:0000256" key="2">
    <source>
        <dbReference type="SAM" id="Phobius"/>
    </source>
</evidence>
<reference evidence="4 5" key="1">
    <citation type="journal article" date="2015" name="Int. J. Syst. Evol. Microbiol.">
        <title>Aestuariivita atlantica sp. nov., isolated from deep sea sediment of the Atlantic Ocean.</title>
        <authorList>
            <person name="Li G."/>
            <person name="Lai Q."/>
            <person name="Du Y."/>
            <person name="Liu X."/>
            <person name="Sun F."/>
            <person name="Shao Z."/>
        </authorList>
    </citation>
    <scope>NUCLEOTIDE SEQUENCE [LARGE SCALE GENOMIC DNA]</scope>
    <source>
        <strain evidence="4 5">22II-S11-z3</strain>
    </source>
</reference>
<dbReference type="STRING" id="1317121.ATO11_05060"/>
<dbReference type="InterPro" id="IPR007844">
    <property type="entry name" value="AsmA"/>
</dbReference>
<feature type="domain" description="AsmA" evidence="3">
    <location>
        <begin position="340"/>
        <end position="517"/>
    </location>
</feature>
<comment type="caution">
    <text evidence="4">The sequence shown here is derived from an EMBL/GenBank/DDBJ whole genome shotgun (WGS) entry which is preliminary data.</text>
</comment>
<dbReference type="CDD" id="cd22249">
    <property type="entry name" value="UDM1_RNF168_RNF169-like"/>
    <property type="match status" value="1"/>
</dbReference>
<dbReference type="OrthoDB" id="5439561at2"/>
<evidence type="ECO:0000259" key="3">
    <source>
        <dbReference type="Pfam" id="PF05170"/>
    </source>
</evidence>
<dbReference type="AlphaFoldDB" id="A0A0L1JTM0"/>
<gene>
    <name evidence="4" type="ORF">ATO11_05060</name>
</gene>
<dbReference type="Pfam" id="PF05170">
    <property type="entry name" value="AsmA"/>
    <property type="match status" value="2"/>
</dbReference>
<accession>A0A0L1JTM0</accession>
<evidence type="ECO:0000256" key="1">
    <source>
        <dbReference type="SAM" id="Coils"/>
    </source>
</evidence>
<keyword evidence="1" id="KW-0175">Coiled coil</keyword>
<dbReference type="PATRIC" id="fig|1317121.7.peg.1388"/>
<keyword evidence="5" id="KW-1185">Reference proteome</keyword>
<sequence>MRWIFRIFGILLVAVAIVVAGMFLVPNEQVTRILESQIEAATGREVTFEGSVRPSFYPDIGLRTGPVRVANAAWSDGGPILEAEGLNVALDLRGLLGGDLLIGDITAIGPRLLLETNSDGEVNWDMFGGVSEEVPAPTGDAPARRISLEHLSLTGAAIRFVDRRSGENVAVSNLDVDVRAPDLDGPAVFDITYRRAGQPISLKGKIAETQGFLDGTATGVQATLSAAGSRVAFNGRAALDGSASGRVDADIARTAEFLAALGLPGADLPKGFGRSGKVSADLSYGSNNVVSLKGLDADLEGNRFRGDLTVAFAGTPRVTGQIAASALDLSAFGGTGGNSAQSGWSKERIDASALSAVDADLGLTTPAITFGDIRLTDVAAKVAVEKSRAVLTLARAAGYGGSLSGEFVANNRDGLSVRATAAASGVKMQALLSALMGYERLAGTGEARISVLGSGGSVDAIMRSLGGDGSLAIRQGEIFGLTLGKLFLNEGQQGGSTIFNDLTGTFTINKGVLRNDDLTAQLQKFGVKGAGRIDLGGQSIDYRVTPVLPKVEGVRDVVFPVTIKGPWADPRIGVDVESAIKSTFDAEIAAEKEKLRKQVEAEKARIEAEARKKVDEKLQQELGVNRQEGESVEDALRRKLEEEAARGLRNLLGR</sequence>
<keyword evidence="2" id="KW-0472">Membrane</keyword>
<keyword evidence="2" id="KW-0812">Transmembrane</keyword>
<dbReference type="Proteomes" id="UP000036938">
    <property type="component" value="Unassembled WGS sequence"/>
</dbReference>
<dbReference type="GO" id="GO:0090313">
    <property type="term" value="P:regulation of protein targeting to membrane"/>
    <property type="evidence" value="ECO:0007669"/>
    <property type="project" value="TreeGrafter"/>
</dbReference>
<feature type="transmembrane region" description="Helical" evidence="2">
    <location>
        <begin position="7"/>
        <end position="25"/>
    </location>
</feature>
<evidence type="ECO:0000313" key="4">
    <source>
        <dbReference type="EMBL" id="KNG94763.1"/>
    </source>
</evidence>
<dbReference type="PANTHER" id="PTHR30441:SF4">
    <property type="entry name" value="PROTEIN ASMA"/>
    <property type="match status" value="1"/>
</dbReference>
<dbReference type="EMBL" id="AQQZ01000002">
    <property type="protein sequence ID" value="KNG94763.1"/>
    <property type="molecule type" value="Genomic_DNA"/>
</dbReference>
<evidence type="ECO:0000313" key="5">
    <source>
        <dbReference type="Proteomes" id="UP000036938"/>
    </source>
</evidence>
<feature type="coiled-coil region" evidence="1">
    <location>
        <begin position="589"/>
        <end position="616"/>
    </location>
</feature>
<proteinExistence type="predicted"/>
<dbReference type="GO" id="GO:0005886">
    <property type="term" value="C:plasma membrane"/>
    <property type="evidence" value="ECO:0007669"/>
    <property type="project" value="TreeGrafter"/>
</dbReference>
<dbReference type="PANTHER" id="PTHR30441">
    <property type="entry name" value="DUF748 DOMAIN-CONTAINING PROTEIN"/>
    <property type="match status" value="1"/>
</dbReference>
<name>A0A0L1JTM0_9RHOB</name>
<feature type="domain" description="AsmA" evidence="3">
    <location>
        <begin position="7"/>
        <end position="237"/>
    </location>
</feature>
<protein>
    <recommendedName>
        <fullName evidence="3">AsmA domain-containing protein</fullName>
    </recommendedName>
</protein>
<keyword evidence="2" id="KW-1133">Transmembrane helix</keyword>
<dbReference type="RefSeq" id="WP_050529748.1">
    <property type="nucleotide sequence ID" value="NZ_AQQZ01000002.1"/>
</dbReference>